<dbReference type="InterPro" id="IPR009003">
    <property type="entry name" value="Peptidase_S1_PA"/>
</dbReference>
<organism evidence="11 12">
    <name type="scientific">Tigriopus californicus</name>
    <name type="common">Marine copepod</name>
    <dbReference type="NCBI Taxonomy" id="6832"/>
    <lineage>
        <taxon>Eukaryota</taxon>
        <taxon>Metazoa</taxon>
        <taxon>Ecdysozoa</taxon>
        <taxon>Arthropoda</taxon>
        <taxon>Crustacea</taxon>
        <taxon>Multicrustacea</taxon>
        <taxon>Hexanauplia</taxon>
        <taxon>Copepoda</taxon>
        <taxon>Harpacticoida</taxon>
        <taxon>Harpacticidae</taxon>
        <taxon>Tigriopus</taxon>
    </lineage>
</organism>
<feature type="region of interest" description="Disordered" evidence="8">
    <location>
        <begin position="113"/>
        <end position="133"/>
    </location>
</feature>
<dbReference type="EMBL" id="VCGU01000009">
    <property type="protein sequence ID" value="TRY70789.1"/>
    <property type="molecule type" value="Genomic_DNA"/>
</dbReference>
<dbReference type="InterPro" id="IPR033116">
    <property type="entry name" value="TRYPSIN_SER"/>
</dbReference>
<dbReference type="InterPro" id="IPR036943">
    <property type="entry name" value="FN_type2_sf"/>
</dbReference>
<evidence type="ECO:0000256" key="2">
    <source>
        <dbReference type="ARBA" id="ARBA00022737"/>
    </source>
</evidence>
<dbReference type="OMA" id="WMALFQY"/>
<proteinExistence type="inferred from homology"/>
<dbReference type="CDD" id="cd00190">
    <property type="entry name" value="Tryp_SPc"/>
    <property type="match status" value="1"/>
</dbReference>
<comment type="similarity">
    <text evidence="5">Belongs to the peptidase S1 family. CLIP subfamily.</text>
</comment>
<evidence type="ECO:0000256" key="4">
    <source>
        <dbReference type="ARBA" id="ARBA00023180"/>
    </source>
</evidence>
<dbReference type="PANTHER" id="PTHR24256">
    <property type="entry name" value="TRYPTASE-RELATED"/>
    <property type="match status" value="1"/>
</dbReference>
<dbReference type="Gene3D" id="2.40.10.10">
    <property type="entry name" value="Trypsin-like serine proteases"/>
    <property type="match status" value="2"/>
</dbReference>
<comment type="caution">
    <text evidence="11">The sequence shown here is derived from an EMBL/GenBank/DDBJ whole genome shotgun (WGS) entry which is preliminary data.</text>
</comment>
<keyword evidence="3 6" id="KW-1015">Disulfide bond</keyword>
<dbReference type="InterPro" id="IPR000562">
    <property type="entry name" value="FN_type2_dom"/>
</dbReference>
<keyword evidence="12" id="KW-1185">Reference proteome</keyword>
<dbReference type="InterPro" id="IPR001254">
    <property type="entry name" value="Trypsin_dom"/>
</dbReference>
<name>A0A553NZB9_TIGCA</name>
<dbReference type="InterPro" id="IPR018114">
    <property type="entry name" value="TRYPSIN_HIS"/>
</dbReference>
<dbReference type="PRINTS" id="PR00722">
    <property type="entry name" value="CHYMOTRYPSIN"/>
</dbReference>
<keyword evidence="7" id="KW-0720">Serine protease</keyword>
<dbReference type="Pfam" id="PF00089">
    <property type="entry name" value="Trypsin"/>
    <property type="match status" value="1"/>
</dbReference>
<dbReference type="PROSITE" id="PS00135">
    <property type="entry name" value="TRYPSIN_SER"/>
    <property type="match status" value="1"/>
</dbReference>
<dbReference type="InterPro" id="IPR043504">
    <property type="entry name" value="Peptidase_S1_PA_chymotrypsin"/>
</dbReference>
<keyword evidence="7" id="KW-0378">Hydrolase</keyword>
<keyword evidence="2" id="KW-0677">Repeat</keyword>
<dbReference type="InterPro" id="IPR051487">
    <property type="entry name" value="Ser/Thr_Proteases_Immune/Dev"/>
</dbReference>
<evidence type="ECO:0000259" key="9">
    <source>
        <dbReference type="PROSITE" id="PS50240"/>
    </source>
</evidence>
<evidence type="ECO:0000313" key="11">
    <source>
        <dbReference type="EMBL" id="TRY70789.1"/>
    </source>
</evidence>
<gene>
    <name evidence="11" type="ORF">TCAL_05924</name>
</gene>
<accession>A0A553NZB9</accession>
<evidence type="ECO:0000256" key="1">
    <source>
        <dbReference type="ARBA" id="ARBA00022729"/>
    </source>
</evidence>
<keyword evidence="4" id="KW-0325">Glycoprotein</keyword>
<evidence type="ECO:0008006" key="13">
    <source>
        <dbReference type="Google" id="ProtNLM"/>
    </source>
</evidence>
<reference evidence="11 12" key="1">
    <citation type="journal article" date="2018" name="Nat. Ecol. Evol.">
        <title>Genomic signatures of mitonuclear coevolution across populations of Tigriopus californicus.</title>
        <authorList>
            <person name="Barreto F.S."/>
            <person name="Watson E.T."/>
            <person name="Lima T.G."/>
            <person name="Willett C.S."/>
            <person name="Edmands S."/>
            <person name="Li W."/>
            <person name="Burton R.S."/>
        </authorList>
    </citation>
    <scope>NUCLEOTIDE SEQUENCE [LARGE SCALE GENOMIC DNA]</scope>
    <source>
        <strain evidence="11 12">San Diego</strain>
    </source>
</reference>
<dbReference type="SUPFAM" id="SSF57440">
    <property type="entry name" value="Kringle-like"/>
    <property type="match status" value="1"/>
</dbReference>
<evidence type="ECO:0000256" key="5">
    <source>
        <dbReference type="ARBA" id="ARBA00024195"/>
    </source>
</evidence>
<feature type="domain" description="Peptidase S1" evidence="9">
    <location>
        <begin position="156"/>
        <end position="415"/>
    </location>
</feature>
<dbReference type="PROSITE" id="PS51092">
    <property type="entry name" value="FN2_2"/>
    <property type="match status" value="1"/>
</dbReference>
<dbReference type="InterPro" id="IPR013806">
    <property type="entry name" value="Kringle-like"/>
</dbReference>
<evidence type="ECO:0000313" key="12">
    <source>
        <dbReference type="Proteomes" id="UP000318571"/>
    </source>
</evidence>
<sequence>MPNCQLYEFDWVWGGPVGAGANCVFPFRILGRKINACTTLTEGDKRPWCPTNTDSNGEYRLGKREWGYCDPKCSFVNDEGRLIPGTTPPPSLRKIRPTFTTISVPTRPLARLTTTSTTTPLPPANPWELNPESRRGTWLPDHKKGECGFYTNVGFIVGGEQALRGEFPFAVLLGYNEPGYDNLHYKCGGALINRRYVLTAAHCHFEGTSLEIAEVLIGEYDVGLDPDCLGCRSVARYKPEAVIVHERYADLRHVNGEHDIALIRLPEPITTIYEDPDSIVAPVCLGFGEDLESLNEFYTMGWGRTSNGLIRDTDIPELGVSQRTLFKLRLPLVEFPQCKARFSNITPNFICAGGEDGKDSCNGDSGGPLIARDDQERPMFLMGIISRGTRRCGIGAPGLYVKLNNYEEWILSKLRP</sequence>
<dbReference type="InterPro" id="IPR001314">
    <property type="entry name" value="Peptidase_S1A"/>
</dbReference>
<comment type="caution">
    <text evidence="6">Lacks conserved residue(s) required for the propagation of feature annotation.</text>
</comment>
<dbReference type="Gene3D" id="2.10.10.10">
    <property type="entry name" value="Fibronectin, type II, collagen-binding"/>
    <property type="match status" value="1"/>
</dbReference>
<evidence type="ECO:0000256" key="6">
    <source>
        <dbReference type="PROSITE-ProRule" id="PRU00479"/>
    </source>
</evidence>
<dbReference type="SMART" id="SM00059">
    <property type="entry name" value="FN2"/>
    <property type="match status" value="1"/>
</dbReference>
<dbReference type="GO" id="GO:0004252">
    <property type="term" value="F:serine-type endopeptidase activity"/>
    <property type="evidence" value="ECO:0007669"/>
    <property type="project" value="InterPro"/>
</dbReference>
<evidence type="ECO:0000259" key="10">
    <source>
        <dbReference type="PROSITE" id="PS51092"/>
    </source>
</evidence>
<dbReference type="AlphaFoldDB" id="A0A553NZB9"/>
<feature type="domain" description="Fibronectin type-II" evidence="10">
    <location>
        <begin position="18"/>
        <end position="71"/>
    </location>
</feature>
<dbReference type="FunFam" id="2.40.10.10:FF:000028">
    <property type="entry name" value="Serine protease easter"/>
    <property type="match status" value="1"/>
</dbReference>
<evidence type="ECO:0000256" key="7">
    <source>
        <dbReference type="RuleBase" id="RU363034"/>
    </source>
</evidence>
<dbReference type="SUPFAM" id="SSF50494">
    <property type="entry name" value="Trypsin-like serine proteases"/>
    <property type="match status" value="1"/>
</dbReference>
<dbReference type="STRING" id="6832.A0A553NZB9"/>
<evidence type="ECO:0000256" key="3">
    <source>
        <dbReference type="ARBA" id="ARBA00023157"/>
    </source>
</evidence>
<evidence type="ECO:0000256" key="8">
    <source>
        <dbReference type="SAM" id="MobiDB-lite"/>
    </source>
</evidence>
<dbReference type="GO" id="GO:0006508">
    <property type="term" value="P:proteolysis"/>
    <property type="evidence" value="ECO:0007669"/>
    <property type="project" value="UniProtKB-KW"/>
</dbReference>
<dbReference type="Pfam" id="PF00040">
    <property type="entry name" value="fn2"/>
    <property type="match status" value="1"/>
</dbReference>
<protein>
    <recommendedName>
        <fullName evidence="13">Peptidase S1 domain-containing protein</fullName>
    </recommendedName>
</protein>
<dbReference type="Proteomes" id="UP000318571">
    <property type="component" value="Chromosome 9"/>
</dbReference>
<keyword evidence="7" id="KW-0645">Protease</keyword>
<keyword evidence="1" id="KW-0732">Signal</keyword>
<dbReference type="SMART" id="SM00020">
    <property type="entry name" value="Tryp_SPc"/>
    <property type="match status" value="1"/>
</dbReference>
<feature type="disulfide bond" evidence="6">
    <location>
        <begin position="23"/>
        <end position="49"/>
    </location>
</feature>
<dbReference type="PROSITE" id="PS00134">
    <property type="entry name" value="TRYPSIN_HIS"/>
    <property type="match status" value="1"/>
</dbReference>
<dbReference type="PROSITE" id="PS50240">
    <property type="entry name" value="TRYPSIN_DOM"/>
    <property type="match status" value="1"/>
</dbReference>